<dbReference type="RefSeq" id="WP_108970108.1">
    <property type="nucleotide sequence ID" value="NZ_CP022191.1"/>
</dbReference>
<dbReference type="KEGG" id="ypac:CEW88_19785"/>
<dbReference type="EMBL" id="CP022191">
    <property type="protein sequence ID" value="AWI86005.1"/>
    <property type="molecule type" value="Genomic_DNA"/>
</dbReference>
<organism evidence="3 4">
    <name type="scientific">Alloyangia pacifica</name>
    <dbReference type="NCBI Taxonomy" id="311180"/>
    <lineage>
        <taxon>Bacteria</taxon>
        <taxon>Pseudomonadati</taxon>
        <taxon>Pseudomonadota</taxon>
        <taxon>Alphaproteobacteria</taxon>
        <taxon>Rhodobacterales</taxon>
        <taxon>Roseobacteraceae</taxon>
        <taxon>Alloyangia</taxon>
    </lineage>
</organism>
<dbReference type="GO" id="GO:0006417">
    <property type="term" value="P:regulation of translation"/>
    <property type="evidence" value="ECO:0007669"/>
    <property type="project" value="TreeGrafter"/>
</dbReference>
<feature type="transmembrane region" description="Helical" evidence="1">
    <location>
        <begin position="106"/>
        <end position="126"/>
    </location>
</feature>
<dbReference type="PANTHER" id="PTHR37461">
    <property type="entry name" value="ANTI-SIGMA-K FACTOR RSKA"/>
    <property type="match status" value="1"/>
</dbReference>
<dbReference type="GO" id="GO:0016989">
    <property type="term" value="F:sigma factor antagonist activity"/>
    <property type="evidence" value="ECO:0007669"/>
    <property type="project" value="TreeGrafter"/>
</dbReference>
<protein>
    <recommendedName>
        <fullName evidence="2">Anti-sigma K factor RskA C-terminal domain-containing protein</fullName>
    </recommendedName>
</protein>
<keyword evidence="1" id="KW-0812">Transmembrane</keyword>
<sequence length="231" mass="24499">MTEDETPDLAADYVLGLASAEDRARAEDRIIRDPAFAREVEMWQARFSELNVEFAAIEPPSAVLDRAEHRLFGAPPPQRGGVFGWLRRAATGREDGSGVAAQRRGVSVLLGLAVAAVVALVAIWGVPLYRPGTHLAELAAPDLQIAVRGDSQRLVFRRLSDAPDPEGRSYQLWLIRDGQVASLGLLAPRTTEVSAEVRAGDVLAVSLEPAGGSPVAGPSGPVLATAQIPSL</sequence>
<evidence type="ECO:0000313" key="4">
    <source>
        <dbReference type="Proteomes" id="UP000244915"/>
    </source>
</evidence>
<dbReference type="PANTHER" id="PTHR37461:SF1">
    <property type="entry name" value="ANTI-SIGMA-K FACTOR RSKA"/>
    <property type="match status" value="1"/>
</dbReference>
<feature type="domain" description="Anti-sigma K factor RskA C-terminal" evidence="2">
    <location>
        <begin position="112"/>
        <end position="222"/>
    </location>
</feature>
<gene>
    <name evidence="3" type="ORF">CEW88_19785</name>
</gene>
<dbReference type="Pfam" id="PF10099">
    <property type="entry name" value="RskA_C"/>
    <property type="match status" value="1"/>
</dbReference>
<dbReference type="OrthoDB" id="9816387at2"/>
<evidence type="ECO:0000256" key="1">
    <source>
        <dbReference type="SAM" id="Phobius"/>
    </source>
</evidence>
<dbReference type="InterPro" id="IPR051474">
    <property type="entry name" value="Anti-sigma-K/W_factor"/>
</dbReference>
<keyword evidence="3" id="KW-0614">Plasmid</keyword>
<reference evidence="3 4" key="1">
    <citation type="submission" date="2017-06" db="EMBL/GenBank/DDBJ databases">
        <title>Yangia sp. YSBP01 complete genome sequence.</title>
        <authorList>
            <person name="Woo J.-H."/>
            <person name="Kim H.-S."/>
        </authorList>
    </citation>
    <scope>NUCLEOTIDE SEQUENCE [LARGE SCALE GENOMIC DNA]</scope>
    <source>
        <strain evidence="3 4">YSBP01</strain>
        <plasmid evidence="3 4">unnamed1</plasmid>
    </source>
</reference>
<dbReference type="Proteomes" id="UP000244915">
    <property type="component" value="Plasmid unnamed1"/>
</dbReference>
<accession>A0A2U8HM47</accession>
<evidence type="ECO:0000259" key="2">
    <source>
        <dbReference type="Pfam" id="PF10099"/>
    </source>
</evidence>
<geneLocation type="plasmid" evidence="3 4">
    <name>unnamed1</name>
</geneLocation>
<dbReference type="InterPro" id="IPR018764">
    <property type="entry name" value="RskA_C"/>
</dbReference>
<evidence type="ECO:0000313" key="3">
    <source>
        <dbReference type="EMBL" id="AWI86005.1"/>
    </source>
</evidence>
<dbReference type="AlphaFoldDB" id="A0A2U8HM47"/>
<dbReference type="GO" id="GO:0005886">
    <property type="term" value="C:plasma membrane"/>
    <property type="evidence" value="ECO:0007669"/>
    <property type="project" value="InterPro"/>
</dbReference>
<proteinExistence type="predicted"/>
<keyword evidence="1" id="KW-1133">Transmembrane helix</keyword>
<keyword evidence="1" id="KW-0472">Membrane</keyword>
<name>A0A2U8HM47_9RHOB</name>